<keyword evidence="9 12" id="KW-0472">Membrane</keyword>
<keyword evidence="10" id="KW-1015">Disulfide bond</keyword>
<organism evidence="13 14">
    <name type="scientific">Shewanella colwelliana</name>
    <name type="common">Alteromonas colwelliana</name>
    <dbReference type="NCBI Taxonomy" id="23"/>
    <lineage>
        <taxon>Bacteria</taxon>
        <taxon>Pseudomonadati</taxon>
        <taxon>Pseudomonadota</taxon>
        <taxon>Gammaproteobacteria</taxon>
        <taxon>Alteromonadales</taxon>
        <taxon>Shewanellaceae</taxon>
        <taxon>Shewanella</taxon>
    </lineage>
</organism>
<evidence type="ECO:0000256" key="9">
    <source>
        <dbReference type="ARBA" id="ARBA00023136"/>
    </source>
</evidence>
<keyword evidence="4" id="KW-0479">Metal-binding</keyword>
<keyword evidence="3 12" id="KW-0812">Transmembrane</keyword>
<evidence type="ECO:0000313" key="13">
    <source>
        <dbReference type="EMBL" id="OEG75609.1"/>
    </source>
</evidence>
<evidence type="ECO:0000256" key="1">
    <source>
        <dbReference type="ARBA" id="ARBA00004141"/>
    </source>
</evidence>
<dbReference type="InterPro" id="IPR050450">
    <property type="entry name" value="COX15/CtaA_HemeA_synthase"/>
</dbReference>
<evidence type="ECO:0000256" key="7">
    <source>
        <dbReference type="ARBA" id="ARBA00023004"/>
    </source>
</evidence>
<feature type="transmembrane region" description="Helical" evidence="12">
    <location>
        <begin position="275"/>
        <end position="295"/>
    </location>
</feature>
<evidence type="ECO:0000256" key="6">
    <source>
        <dbReference type="ARBA" id="ARBA00023002"/>
    </source>
</evidence>
<name>A0A1E5IYK8_SHECO</name>
<dbReference type="GO" id="GO:0016491">
    <property type="term" value="F:oxidoreductase activity"/>
    <property type="evidence" value="ECO:0007669"/>
    <property type="project" value="UniProtKB-KW"/>
</dbReference>
<dbReference type="GO" id="GO:0016020">
    <property type="term" value="C:membrane"/>
    <property type="evidence" value="ECO:0007669"/>
    <property type="project" value="UniProtKB-SubCell"/>
</dbReference>
<dbReference type="PANTHER" id="PTHR35457:SF1">
    <property type="entry name" value="HEME A SYNTHASE"/>
    <property type="match status" value="1"/>
</dbReference>
<comment type="pathway">
    <text evidence="11">Porphyrin-containing compound metabolism.</text>
</comment>
<dbReference type="STRING" id="23.BEL05_17460"/>
<proteinExistence type="predicted"/>
<feature type="transmembrane region" description="Helical" evidence="12">
    <location>
        <begin position="242"/>
        <end position="263"/>
    </location>
</feature>
<accession>A0A1E5IYK8</accession>
<evidence type="ECO:0000256" key="4">
    <source>
        <dbReference type="ARBA" id="ARBA00022723"/>
    </source>
</evidence>
<sequence>MQMTSLLKLTLIFTLCVILMGAYTRLSDAGLGCPDWPGCYGMLKVPTQTHELSQAQTAFPEHTIEQEKAWLEMIHRYIAGTLGLLVLVILFISYKTQDAPKKLPSLIAVLILFQAALGMWTVTMKLMPVVVMSHLIGGFTLISLLLILYLRTKPLRIPGGDAAMRKLAPFALFCLAVLVLQIILGGWTSSNYAALACTTLPICEGDWVSNLDPLNAFNPLLKTEGSYEFGILDYSSRMTIHVTHRFGAIVTATLLVFLAYRMIKQSQSTLLRNSAWLLIALVILQVTLGIGNVVLHLPLGIAVSHNAGAALLLLTLVFINYALWRKA</sequence>
<feature type="transmembrane region" description="Helical" evidence="12">
    <location>
        <begin position="307"/>
        <end position="324"/>
    </location>
</feature>
<dbReference type="RefSeq" id="WP_028763369.1">
    <property type="nucleotide sequence ID" value="NZ_BPFF01000003.1"/>
</dbReference>
<evidence type="ECO:0000313" key="14">
    <source>
        <dbReference type="Proteomes" id="UP000095230"/>
    </source>
</evidence>
<feature type="transmembrane region" description="Helical" evidence="12">
    <location>
        <begin position="106"/>
        <end position="123"/>
    </location>
</feature>
<comment type="subcellular location">
    <subcellularLocation>
        <location evidence="1">Membrane</location>
        <topology evidence="1">Multi-pass membrane protein</topology>
    </subcellularLocation>
</comment>
<dbReference type="OrthoDB" id="1447144at2"/>
<evidence type="ECO:0000256" key="11">
    <source>
        <dbReference type="ARBA" id="ARBA00023444"/>
    </source>
</evidence>
<keyword evidence="2" id="KW-1003">Cell membrane</keyword>
<dbReference type="Pfam" id="PF02628">
    <property type="entry name" value="COX15-CtaA"/>
    <property type="match status" value="1"/>
</dbReference>
<keyword evidence="6" id="KW-0560">Oxidoreductase</keyword>
<dbReference type="PANTHER" id="PTHR35457">
    <property type="entry name" value="HEME A SYNTHASE"/>
    <property type="match status" value="1"/>
</dbReference>
<feature type="transmembrane region" description="Helical" evidence="12">
    <location>
        <begin position="170"/>
        <end position="188"/>
    </location>
</feature>
<keyword evidence="8" id="KW-0350">Heme biosynthesis</keyword>
<feature type="transmembrane region" description="Helical" evidence="12">
    <location>
        <begin position="129"/>
        <end position="150"/>
    </location>
</feature>
<dbReference type="AlphaFoldDB" id="A0A1E5IYK8"/>
<dbReference type="EMBL" id="MCBT01000004">
    <property type="protein sequence ID" value="OEG75609.1"/>
    <property type="molecule type" value="Genomic_DNA"/>
</dbReference>
<reference evidence="13 14" key="1">
    <citation type="submission" date="2016-07" db="EMBL/GenBank/DDBJ databases">
        <title>Whole-genome of two Shewanella species isolated from a digestive organ of sea cucumber Apostichopus japonicus Selenka 1867.</title>
        <authorList>
            <person name="Hong H.-H."/>
            <person name="Choi H."/>
            <person name="Cheon S."/>
            <person name="Oh J.-S."/>
            <person name="Lee H.-G."/>
            <person name="Park C."/>
        </authorList>
    </citation>
    <scope>NUCLEOTIDE SEQUENCE [LARGE SCALE GENOMIC DNA]</scope>
    <source>
        <strain evidence="13 14">CSB03KR</strain>
    </source>
</reference>
<dbReference type="Proteomes" id="UP000095230">
    <property type="component" value="Unassembled WGS sequence"/>
</dbReference>
<protein>
    <submittedName>
        <fullName evidence="13">Cytochrome B</fullName>
    </submittedName>
</protein>
<comment type="caution">
    <text evidence="13">The sequence shown here is derived from an EMBL/GenBank/DDBJ whole genome shotgun (WGS) entry which is preliminary data.</text>
</comment>
<dbReference type="GO" id="GO:0006784">
    <property type="term" value="P:heme A biosynthetic process"/>
    <property type="evidence" value="ECO:0007669"/>
    <property type="project" value="InterPro"/>
</dbReference>
<dbReference type="InterPro" id="IPR003780">
    <property type="entry name" value="COX15/CtaA_fam"/>
</dbReference>
<evidence type="ECO:0000256" key="8">
    <source>
        <dbReference type="ARBA" id="ARBA00023133"/>
    </source>
</evidence>
<feature type="transmembrane region" description="Helical" evidence="12">
    <location>
        <begin position="74"/>
        <end position="94"/>
    </location>
</feature>
<keyword evidence="7" id="KW-0408">Iron</keyword>
<evidence type="ECO:0000256" key="10">
    <source>
        <dbReference type="ARBA" id="ARBA00023157"/>
    </source>
</evidence>
<dbReference type="GO" id="GO:0046872">
    <property type="term" value="F:metal ion binding"/>
    <property type="evidence" value="ECO:0007669"/>
    <property type="project" value="UniProtKB-KW"/>
</dbReference>
<keyword evidence="5 12" id="KW-1133">Transmembrane helix</keyword>
<evidence type="ECO:0000256" key="12">
    <source>
        <dbReference type="SAM" id="Phobius"/>
    </source>
</evidence>
<gene>
    <name evidence="13" type="ORF">BEL05_17460</name>
</gene>
<evidence type="ECO:0000256" key="3">
    <source>
        <dbReference type="ARBA" id="ARBA00022692"/>
    </source>
</evidence>
<evidence type="ECO:0000256" key="5">
    <source>
        <dbReference type="ARBA" id="ARBA00022989"/>
    </source>
</evidence>
<evidence type="ECO:0000256" key="2">
    <source>
        <dbReference type="ARBA" id="ARBA00022475"/>
    </source>
</evidence>